<reference evidence="2" key="1">
    <citation type="submission" date="2023-06" db="EMBL/GenBank/DDBJ databases">
        <title>Black Yeasts Isolated from many extreme environments.</title>
        <authorList>
            <person name="Coleine C."/>
            <person name="Stajich J.E."/>
            <person name="Selbmann L."/>
        </authorList>
    </citation>
    <scope>NUCLEOTIDE SEQUENCE</scope>
    <source>
        <strain evidence="2">CCFEE 5200</strain>
    </source>
</reference>
<keyword evidence="3" id="KW-1185">Reference proteome</keyword>
<proteinExistence type="predicted"/>
<accession>A0AAN6GWJ6</accession>
<dbReference type="EMBL" id="JAUJLE010001610">
    <property type="protein sequence ID" value="KAK0948887.1"/>
    <property type="molecule type" value="Genomic_DNA"/>
</dbReference>
<sequence>LHLGENNWAADRARIAKADILTSNFDARQDRTLPKSDSKAPTWGAWRDVMRQ</sequence>
<organism evidence="2 3">
    <name type="scientific">Friedmanniomyces endolithicus</name>
    <dbReference type="NCBI Taxonomy" id="329885"/>
    <lineage>
        <taxon>Eukaryota</taxon>
        <taxon>Fungi</taxon>
        <taxon>Dikarya</taxon>
        <taxon>Ascomycota</taxon>
        <taxon>Pezizomycotina</taxon>
        <taxon>Dothideomycetes</taxon>
        <taxon>Dothideomycetidae</taxon>
        <taxon>Mycosphaerellales</taxon>
        <taxon>Teratosphaeriaceae</taxon>
        <taxon>Friedmanniomyces</taxon>
    </lineage>
</organism>
<evidence type="ECO:0000256" key="1">
    <source>
        <dbReference type="SAM" id="MobiDB-lite"/>
    </source>
</evidence>
<feature type="non-terminal residue" evidence="2">
    <location>
        <position position="52"/>
    </location>
</feature>
<gene>
    <name evidence="2" type="ORF">LTR91_026894</name>
</gene>
<protein>
    <submittedName>
        <fullName evidence="2">Uncharacterized protein</fullName>
    </submittedName>
</protein>
<feature type="region of interest" description="Disordered" evidence="1">
    <location>
        <begin position="31"/>
        <end position="52"/>
    </location>
</feature>
<evidence type="ECO:0000313" key="2">
    <source>
        <dbReference type="EMBL" id="KAK0948887.1"/>
    </source>
</evidence>
<feature type="non-terminal residue" evidence="2">
    <location>
        <position position="1"/>
    </location>
</feature>
<dbReference type="Proteomes" id="UP001175353">
    <property type="component" value="Unassembled WGS sequence"/>
</dbReference>
<name>A0AAN6GWJ6_9PEZI</name>
<evidence type="ECO:0000313" key="3">
    <source>
        <dbReference type="Proteomes" id="UP001175353"/>
    </source>
</evidence>
<comment type="caution">
    <text evidence="2">The sequence shown here is derived from an EMBL/GenBank/DDBJ whole genome shotgun (WGS) entry which is preliminary data.</text>
</comment>
<dbReference type="AlphaFoldDB" id="A0AAN6GWJ6"/>